<proteinExistence type="predicted"/>
<organism evidence="2 3">
    <name type="scientific">Adhaeribacter aerolatus</name>
    <dbReference type="NCBI Taxonomy" id="670289"/>
    <lineage>
        <taxon>Bacteria</taxon>
        <taxon>Pseudomonadati</taxon>
        <taxon>Bacteroidota</taxon>
        <taxon>Cytophagia</taxon>
        <taxon>Cytophagales</taxon>
        <taxon>Hymenobacteraceae</taxon>
        <taxon>Adhaeribacter</taxon>
    </lineage>
</organism>
<dbReference type="RefSeq" id="WP_146903642.1">
    <property type="nucleotide sequence ID" value="NZ_BJYS01000044.1"/>
</dbReference>
<dbReference type="InterPro" id="IPR012349">
    <property type="entry name" value="Split_barrel_FMN-bd"/>
</dbReference>
<name>A0A512B4E3_9BACT</name>
<dbReference type="Gene3D" id="2.30.110.10">
    <property type="entry name" value="Electron Transport, Fmn-binding Protein, Chain A"/>
    <property type="match status" value="1"/>
</dbReference>
<dbReference type="SUPFAM" id="SSF50475">
    <property type="entry name" value="FMN-binding split barrel"/>
    <property type="match status" value="1"/>
</dbReference>
<dbReference type="PANTHER" id="PTHR34818">
    <property type="entry name" value="PROTEIN BLI-3"/>
    <property type="match status" value="1"/>
</dbReference>
<sequence>MENNASENLQKLAAKIKDIKTAMLVTAEQDGTLRARPMQTLKIDGNYLWFLTAINSPKSHEIRNDSHVNLNFADESNKLYVSVSGVASVTRDRQKIDELWSEPFKAWFPEGKNDPNIAAIRVEITQAEYWDTPTSPVVHLIGYAKAVVTGEPYHPGDNEKINVS</sequence>
<dbReference type="PANTHER" id="PTHR34818:SF1">
    <property type="entry name" value="PROTEIN BLI-3"/>
    <property type="match status" value="1"/>
</dbReference>
<dbReference type="Proteomes" id="UP000321532">
    <property type="component" value="Unassembled WGS sequence"/>
</dbReference>
<reference evidence="2 3" key="1">
    <citation type="submission" date="2019-07" db="EMBL/GenBank/DDBJ databases">
        <title>Whole genome shotgun sequence of Adhaeribacter aerolatus NBRC 106133.</title>
        <authorList>
            <person name="Hosoyama A."/>
            <person name="Uohara A."/>
            <person name="Ohji S."/>
            <person name="Ichikawa N."/>
        </authorList>
    </citation>
    <scope>NUCLEOTIDE SEQUENCE [LARGE SCALE GENOMIC DNA]</scope>
    <source>
        <strain evidence="2 3">NBRC 106133</strain>
    </source>
</reference>
<accession>A0A512B4E3</accession>
<dbReference type="OrthoDB" id="1432662at2"/>
<dbReference type="InterPro" id="IPR052917">
    <property type="entry name" value="Stress-Dev_Protein"/>
</dbReference>
<evidence type="ECO:0000313" key="2">
    <source>
        <dbReference type="EMBL" id="GEO06811.1"/>
    </source>
</evidence>
<dbReference type="InterPro" id="IPR038725">
    <property type="entry name" value="YdaG_split_barrel_FMN-bd"/>
</dbReference>
<dbReference type="EMBL" id="BJYS01000044">
    <property type="protein sequence ID" value="GEO06811.1"/>
    <property type="molecule type" value="Genomic_DNA"/>
</dbReference>
<evidence type="ECO:0000259" key="1">
    <source>
        <dbReference type="Pfam" id="PF16242"/>
    </source>
</evidence>
<protein>
    <submittedName>
        <fullName evidence="2">General stress protein</fullName>
    </submittedName>
</protein>
<gene>
    <name evidence="2" type="ORF">AAE02nite_44750</name>
</gene>
<keyword evidence="3" id="KW-1185">Reference proteome</keyword>
<dbReference type="AlphaFoldDB" id="A0A512B4E3"/>
<comment type="caution">
    <text evidence="2">The sequence shown here is derived from an EMBL/GenBank/DDBJ whole genome shotgun (WGS) entry which is preliminary data.</text>
</comment>
<feature type="domain" description="General stress protein FMN-binding split barrel" evidence="1">
    <location>
        <begin position="8"/>
        <end position="153"/>
    </location>
</feature>
<evidence type="ECO:0000313" key="3">
    <source>
        <dbReference type="Proteomes" id="UP000321532"/>
    </source>
</evidence>
<dbReference type="Pfam" id="PF16242">
    <property type="entry name" value="Pyrid_ox_like"/>
    <property type="match status" value="1"/>
</dbReference>